<evidence type="ECO:0000313" key="3">
    <source>
        <dbReference type="EMBL" id="NBG66701.1"/>
    </source>
</evidence>
<gene>
    <name evidence="3" type="ORF">GQN54_11300</name>
</gene>
<dbReference type="Proteomes" id="UP000470771">
    <property type="component" value="Unassembled WGS sequence"/>
</dbReference>
<dbReference type="EMBL" id="WWNE01000008">
    <property type="protein sequence ID" value="NBG66701.1"/>
    <property type="molecule type" value="Genomic_DNA"/>
</dbReference>
<evidence type="ECO:0000256" key="2">
    <source>
        <dbReference type="SAM" id="SignalP"/>
    </source>
</evidence>
<accession>A0A6N9NMK8</accession>
<name>A0A6N9NMK8_9FLAO</name>
<keyword evidence="4" id="KW-1185">Reference proteome</keyword>
<feature type="chain" id="PRO_5026892982" description="Fibronectin type-III domain-containing protein" evidence="2">
    <location>
        <begin position="18"/>
        <end position="410"/>
    </location>
</feature>
<evidence type="ECO:0000313" key="4">
    <source>
        <dbReference type="Proteomes" id="UP000470771"/>
    </source>
</evidence>
<keyword evidence="2" id="KW-0732">Signal</keyword>
<feature type="compositionally biased region" description="Polar residues" evidence="1">
    <location>
        <begin position="389"/>
        <end position="410"/>
    </location>
</feature>
<feature type="signal peptide" evidence="2">
    <location>
        <begin position="1"/>
        <end position="17"/>
    </location>
</feature>
<dbReference type="InterPro" id="IPR013783">
    <property type="entry name" value="Ig-like_fold"/>
</dbReference>
<feature type="non-terminal residue" evidence="3">
    <location>
        <position position="410"/>
    </location>
</feature>
<organism evidence="3 4">
    <name type="scientific">Acidiluteibacter ferrifornacis</name>
    <dbReference type="NCBI Taxonomy" id="2692424"/>
    <lineage>
        <taxon>Bacteria</taxon>
        <taxon>Pseudomonadati</taxon>
        <taxon>Bacteroidota</taxon>
        <taxon>Flavobacteriia</taxon>
        <taxon>Flavobacteriales</taxon>
        <taxon>Cryomorphaceae</taxon>
        <taxon>Acidiluteibacter</taxon>
    </lineage>
</organism>
<comment type="caution">
    <text evidence="3">The sequence shown here is derived from an EMBL/GenBank/DDBJ whole genome shotgun (WGS) entry which is preliminary data.</text>
</comment>
<dbReference type="AlphaFoldDB" id="A0A6N9NMK8"/>
<dbReference type="Gene3D" id="2.60.40.10">
    <property type="entry name" value="Immunoglobulins"/>
    <property type="match status" value="1"/>
</dbReference>
<protein>
    <recommendedName>
        <fullName evidence="5">Fibronectin type-III domain-containing protein</fullName>
    </recommendedName>
</protein>
<dbReference type="InterPro" id="IPR036116">
    <property type="entry name" value="FN3_sf"/>
</dbReference>
<proteinExistence type="predicted"/>
<sequence>MNFLILFSFLFSFNSNAQGYSEVTAPQCISTTSSTLNFSFPSPRPPANDGQLTIYFKGDLDGGTGGGEVMEIYDPSNNLVATTPAASGQCLATYDSATFTIPLATLIGWVGGPTLDIDVLALPNVSTTLCATGSCAYLKLEYPSVSGDNDAAVLAIDSPSVFCAGSQPVYATIANGGSNQINSLTINWEVNGVAQTAVSYTQLIDTINGSNPNSVSVLLGSANFTAGNNTIKVYSSMPNGVADTVNFNDTAFVNVMTASQPTSVLLINTTLNSATIDAIGGAGAVEYEFGPVGFAQSSGTLGSSPTSLFTINGLTSGTTYDVYVRSNCGSGDVSSWVGPLTFGTSYGVPYFEDFELFTAGNVVNPWPRGWSSTNNASAPRWESEDATGANENSLNTGPFYDNTTPSTVGG</sequence>
<feature type="region of interest" description="Disordered" evidence="1">
    <location>
        <begin position="374"/>
        <end position="410"/>
    </location>
</feature>
<reference evidence="3 4" key="1">
    <citation type="submission" date="2019-12" db="EMBL/GenBank/DDBJ databases">
        <authorList>
            <person name="Zhao J."/>
        </authorList>
    </citation>
    <scope>NUCLEOTIDE SEQUENCE [LARGE SCALE GENOMIC DNA]</scope>
    <source>
        <strain evidence="3 4">S-15</strain>
    </source>
</reference>
<evidence type="ECO:0008006" key="5">
    <source>
        <dbReference type="Google" id="ProtNLM"/>
    </source>
</evidence>
<evidence type="ECO:0000256" key="1">
    <source>
        <dbReference type="SAM" id="MobiDB-lite"/>
    </source>
</evidence>
<dbReference type="SUPFAM" id="SSF49265">
    <property type="entry name" value="Fibronectin type III"/>
    <property type="match status" value="1"/>
</dbReference>